<dbReference type="CDD" id="cd06173">
    <property type="entry name" value="MFS_MefA_like"/>
    <property type="match status" value="1"/>
</dbReference>
<feature type="transmembrane region" description="Helical" evidence="8">
    <location>
        <begin position="104"/>
        <end position="129"/>
    </location>
</feature>
<keyword evidence="11" id="KW-1185">Reference proteome</keyword>
<dbReference type="EMBL" id="JBHTII010000002">
    <property type="protein sequence ID" value="MFD0791362.1"/>
    <property type="molecule type" value="Genomic_DNA"/>
</dbReference>
<evidence type="ECO:0000256" key="5">
    <source>
        <dbReference type="ARBA" id="ARBA00022989"/>
    </source>
</evidence>
<sequence length="446" mass="46363">MTDTADAPATTEGAGRKGRPPLGRDFGKLWTAAAFSNLADGLGRTAVPLIGTTLTDDPLAIAALGAVAFLPWLLFGLPAGMIVDHFDRRIVMAIANALRGGVALWLSLLAVTSSMSLWALIAGTLAFGLGETLFDNATNAIVPAVVRREGLDRANGWLQAAQITIDNFIATPIAGVLFAVSLALPLWSTTGAYLVPIALALFLPLSAARPLRGAAAPAVPDPDAPDVTAGMMSEPVAVPPARTRVTTREALRYLWQHRYLRSMVVFTSLIGSALSLSQGVIILFFLDEQQVAYVAIGFVTAGIGIGALAGSLIAPRLVERFGRGPIMVGAIVIAGVGTVLTGLAPDAITAVSAFAVAAGAVSVWNVPWGALRQQIVPGEMFGRVLGVIRTLTWGLFPIATLVGGWIGRTDLRLPFFIGGGFIVVAALVAIPLLVGGTRRAGAEIDR</sequence>
<evidence type="ECO:0000256" key="6">
    <source>
        <dbReference type="ARBA" id="ARBA00023136"/>
    </source>
</evidence>
<dbReference type="Proteomes" id="UP001597055">
    <property type="component" value="Unassembled WGS sequence"/>
</dbReference>
<evidence type="ECO:0000256" key="4">
    <source>
        <dbReference type="ARBA" id="ARBA00022692"/>
    </source>
</evidence>
<feature type="domain" description="Major facilitator superfamily (MFS) profile" evidence="9">
    <location>
        <begin position="259"/>
        <end position="446"/>
    </location>
</feature>
<dbReference type="PANTHER" id="PTHR23513:SF6">
    <property type="entry name" value="MAJOR FACILITATOR SUPERFAMILY ASSOCIATED DOMAIN-CONTAINING PROTEIN"/>
    <property type="match status" value="1"/>
</dbReference>
<comment type="caution">
    <text evidence="10">The sequence shown here is derived from an EMBL/GenBank/DDBJ whole genome shotgun (WGS) entry which is preliminary data.</text>
</comment>
<dbReference type="Pfam" id="PF07690">
    <property type="entry name" value="MFS_1"/>
    <property type="match status" value="1"/>
</dbReference>
<dbReference type="InterPro" id="IPR010290">
    <property type="entry name" value="TM_effector"/>
</dbReference>
<dbReference type="RefSeq" id="WP_204979128.1">
    <property type="nucleotide sequence ID" value="NZ_JBHTII010000002.1"/>
</dbReference>
<evidence type="ECO:0000256" key="3">
    <source>
        <dbReference type="ARBA" id="ARBA00022475"/>
    </source>
</evidence>
<organism evidence="10 11">
    <name type="scientific">Microbacterium insulae</name>
    <dbReference type="NCBI Taxonomy" id="483014"/>
    <lineage>
        <taxon>Bacteria</taxon>
        <taxon>Bacillati</taxon>
        <taxon>Actinomycetota</taxon>
        <taxon>Actinomycetes</taxon>
        <taxon>Micrococcales</taxon>
        <taxon>Microbacteriaceae</taxon>
        <taxon>Microbacterium</taxon>
    </lineage>
</organism>
<keyword evidence="6 8" id="KW-0472">Membrane</keyword>
<dbReference type="InterPro" id="IPR020846">
    <property type="entry name" value="MFS_dom"/>
</dbReference>
<dbReference type="Gene3D" id="1.20.1250.20">
    <property type="entry name" value="MFS general substrate transporter like domains"/>
    <property type="match status" value="1"/>
</dbReference>
<evidence type="ECO:0000256" key="7">
    <source>
        <dbReference type="SAM" id="MobiDB-lite"/>
    </source>
</evidence>
<dbReference type="PROSITE" id="PS50850">
    <property type="entry name" value="MFS"/>
    <property type="match status" value="1"/>
</dbReference>
<keyword evidence="4 8" id="KW-0812">Transmembrane</keyword>
<feature type="transmembrane region" description="Helical" evidence="8">
    <location>
        <begin position="413"/>
        <end position="434"/>
    </location>
</feature>
<feature type="transmembrane region" description="Helical" evidence="8">
    <location>
        <begin position="326"/>
        <end position="344"/>
    </location>
</feature>
<evidence type="ECO:0000256" key="2">
    <source>
        <dbReference type="ARBA" id="ARBA00022448"/>
    </source>
</evidence>
<comment type="subcellular location">
    <subcellularLocation>
        <location evidence="1">Cell membrane</location>
        <topology evidence="1">Multi-pass membrane protein</topology>
    </subcellularLocation>
</comment>
<protein>
    <submittedName>
        <fullName evidence="10">MFS transporter</fullName>
    </submittedName>
</protein>
<gene>
    <name evidence="10" type="ORF">ACFQ0P_13225</name>
</gene>
<evidence type="ECO:0000256" key="1">
    <source>
        <dbReference type="ARBA" id="ARBA00004651"/>
    </source>
</evidence>
<feature type="transmembrane region" description="Helical" evidence="8">
    <location>
        <begin position="176"/>
        <end position="203"/>
    </location>
</feature>
<keyword evidence="5 8" id="KW-1133">Transmembrane helix</keyword>
<dbReference type="InterPro" id="IPR036259">
    <property type="entry name" value="MFS_trans_sf"/>
</dbReference>
<name>A0ABW3AK67_9MICO</name>
<keyword evidence="3" id="KW-1003">Cell membrane</keyword>
<dbReference type="PANTHER" id="PTHR23513">
    <property type="entry name" value="INTEGRAL MEMBRANE EFFLUX PROTEIN-RELATED"/>
    <property type="match status" value="1"/>
</dbReference>
<accession>A0ABW3AK67</accession>
<evidence type="ECO:0000256" key="8">
    <source>
        <dbReference type="SAM" id="Phobius"/>
    </source>
</evidence>
<dbReference type="Pfam" id="PF05977">
    <property type="entry name" value="MFS_3"/>
    <property type="match status" value="1"/>
</dbReference>
<evidence type="ECO:0000313" key="10">
    <source>
        <dbReference type="EMBL" id="MFD0791362.1"/>
    </source>
</evidence>
<feature type="transmembrane region" description="Helical" evidence="8">
    <location>
        <begin position="292"/>
        <end position="314"/>
    </location>
</feature>
<feature type="transmembrane region" description="Helical" evidence="8">
    <location>
        <begin position="350"/>
        <end position="371"/>
    </location>
</feature>
<proteinExistence type="predicted"/>
<feature type="region of interest" description="Disordered" evidence="7">
    <location>
        <begin position="1"/>
        <end position="22"/>
    </location>
</feature>
<dbReference type="SUPFAM" id="SSF103473">
    <property type="entry name" value="MFS general substrate transporter"/>
    <property type="match status" value="1"/>
</dbReference>
<evidence type="ECO:0000313" key="11">
    <source>
        <dbReference type="Proteomes" id="UP001597055"/>
    </source>
</evidence>
<feature type="transmembrane region" description="Helical" evidence="8">
    <location>
        <begin position="59"/>
        <end position="83"/>
    </location>
</feature>
<feature type="transmembrane region" description="Helical" evidence="8">
    <location>
        <begin position="263"/>
        <end position="286"/>
    </location>
</feature>
<evidence type="ECO:0000259" key="9">
    <source>
        <dbReference type="PROSITE" id="PS50850"/>
    </source>
</evidence>
<reference evidence="11" key="1">
    <citation type="journal article" date="2019" name="Int. J. Syst. Evol. Microbiol.">
        <title>The Global Catalogue of Microorganisms (GCM) 10K type strain sequencing project: providing services to taxonomists for standard genome sequencing and annotation.</title>
        <authorList>
            <consortium name="The Broad Institute Genomics Platform"/>
            <consortium name="The Broad Institute Genome Sequencing Center for Infectious Disease"/>
            <person name="Wu L."/>
            <person name="Ma J."/>
        </authorList>
    </citation>
    <scope>NUCLEOTIDE SEQUENCE [LARGE SCALE GENOMIC DNA]</scope>
    <source>
        <strain evidence="11">CCUG 54523</strain>
    </source>
</reference>
<feature type="transmembrane region" description="Helical" evidence="8">
    <location>
        <begin position="383"/>
        <end position="407"/>
    </location>
</feature>
<keyword evidence="2" id="KW-0813">Transport</keyword>
<dbReference type="InterPro" id="IPR011701">
    <property type="entry name" value="MFS"/>
</dbReference>